<sequence>MSIKIGTLPCKDDICFVIQSLDDVWVSEVEEGELLYERCLLGCEYVKAPIRFTYARRPKAQTKAQGQEENLVQTAEERYDRGRMAVKKVEEWLGVMEEQIGFVWGDI</sequence>
<proteinExistence type="predicted"/>
<evidence type="ECO:0000313" key="2">
    <source>
        <dbReference type="Proteomes" id="UP000030645"/>
    </source>
</evidence>
<dbReference type="AlphaFoldDB" id="W9RRM9"/>
<keyword evidence="2" id="KW-1185">Reference proteome</keyword>
<dbReference type="EMBL" id="KE344549">
    <property type="protein sequence ID" value="EXB66513.1"/>
    <property type="molecule type" value="Genomic_DNA"/>
</dbReference>
<name>W9RRM9_9ROSA</name>
<protein>
    <submittedName>
        <fullName evidence="1">Uncharacterized protein</fullName>
    </submittedName>
</protein>
<gene>
    <name evidence="1" type="ORF">L484_017750</name>
</gene>
<accession>W9RRM9</accession>
<organism evidence="1 2">
    <name type="scientific">Morus notabilis</name>
    <dbReference type="NCBI Taxonomy" id="981085"/>
    <lineage>
        <taxon>Eukaryota</taxon>
        <taxon>Viridiplantae</taxon>
        <taxon>Streptophyta</taxon>
        <taxon>Embryophyta</taxon>
        <taxon>Tracheophyta</taxon>
        <taxon>Spermatophyta</taxon>
        <taxon>Magnoliopsida</taxon>
        <taxon>eudicotyledons</taxon>
        <taxon>Gunneridae</taxon>
        <taxon>Pentapetalae</taxon>
        <taxon>rosids</taxon>
        <taxon>fabids</taxon>
        <taxon>Rosales</taxon>
        <taxon>Moraceae</taxon>
        <taxon>Moreae</taxon>
        <taxon>Morus</taxon>
    </lineage>
</organism>
<evidence type="ECO:0000313" key="1">
    <source>
        <dbReference type="EMBL" id="EXB66513.1"/>
    </source>
</evidence>
<dbReference type="Proteomes" id="UP000030645">
    <property type="component" value="Unassembled WGS sequence"/>
</dbReference>
<reference evidence="2" key="1">
    <citation type="submission" date="2013-01" db="EMBL/GenBank/DDBJ databases">
        <title>Draft Genome Sequence of a Mulberry Tree, Morus notabilis C.K. Schneid.</title>
        <authorList>
            <person name="He N."/>
            <person name="Zhao S."/>
        </authorList>
    </citation>
    <scope>NUCLEOTIDE SEQUENCE</scope>
</reference>